<gene>
    <name evidence="2" type="ORF">OEZ60_18985</name>
</gene>
<feature type="signal peptide" evidence="1">
    <location>
        <begin position="1"/>
        <end position="23"/>
    </location>
</feature>
<keyword evidence="3" id="KW-1185">Reference proteome</keyword>
<feature type="chain" id="PRO_5045327402" evidence="1">
    <location>
        <begin position="24"/>
        <end position="333"/>
    </location>
</feature>
<dbReference type="PANTHER" id="PTHR35271:SF1">
    <property type="entry name" value="ABC TRANSPORTER, SUBSTRATE-BINDING LIPOPROTEIN"/>
    <property type="match status" value="1"/>
</dbReference>
<evidence type="ECO:0000313" key="3">
    <source>
        <dbReference type="Proteomes" id="UP001209535"/>
    </source>
</evidence>
<organism evidence="2 3">
    <name type="scientific">Albidovulum salinarum</name>
    <dbReference type="NCBI Taxonomy" id="2984153"/>
    <lineage>
        <taxon>Bacteria</taxon>
        <taxon>Pseudomonadati</taxon>
        <taxon>Pseudomonadota</taxon>
        <taxon>Alphaproteobacteria</taxon>
        <taxon>Rhodobacterales</taxon>
        <taxon>Paracoccaceae</taxon>
        <taxon>Albidovulum</taxon>
    </lineage>
</organism>
<dbReference type="RefSeq" id="WP_263339662.1">
    <property type="nucleotide sequence ID" value="NZ_JAOVQO010000021.1"/>
</dbReference>
<sequence length="333" mass="35584">MKELCRRIVVGLGAALILPVAAAASDYTVFIATWRGCEEACQGFQDYLTEAGIDVAFVLRDAKTEAAALPAIFEEARSLDPDLIVSWGTTVTREIAGTLDDLDDPAFNHDIPQIFMIVADPVGSGIVASLDATGRPNLTGTYNRMPETVALETIRGYLPDFDHLGLLYNTDEKNSVLKRDELEALTRELGIGFTALEIAAGADSAPMAEDLAPKMAELKAAGVDFVHVGSSSFLRDNSALLRKAALEQALPVLSPYEAMVVSGDALVSVASRYYEVGRLAGAQAERILVEGVTPGDLPVARMTNFAVTINLGMAKQLKLYPPIGLLQIAETVN</sequence>
<reference evidence="2 3" key="1">
    <citation type="submission" date="2022-10" db="EMBL/GenBank/DDBJ databases">
        <title>Defluviimonas sp. nov., isolated from ocean surface sediments.</title>
        <authorList>
            <person name="He W."/>
            <person name="Wang L."/>
            <person name="Zhang D.-F."/>
        </authorList>
    </citation>
    <scope>NUCLEOTIDE SEQUENCE [LARGE SCALE GENOMIC DNA]</scope>
    <source>
        <strain evidence="2 3">WL0024</strain>
    </source>
</reference>
<dbReference type="PANTHER" id="PTHR35271">
    <property type="entry name" value="ABC TRANSPORTER, SUBSTRATE-BINDING LIPOPROTEIN-RELATED"/>
    <property type="match status" value="1"/>
</dbReference>
<dbReference type="InterPro" id="IPR007487">
    <property type="entry name" value="ABC_transpt-TYRBP-like"/>
</dbReference>
<dbReference type="Gene3D" id="3.40.50.2300">
    <property type="match status" value="2"/>
</dbReference>
<evidence type="ECO:0000256" key="1">
    <source>
        <dbReference type="SAM" id="SignalP"/>
    </source>
</evidence>
<dbReference type="CDD" id="cd06325">
    <property type="entry name" value="PBP1_ABC_unchar_transporter"/>
    <property type="match status" value="1"/>
</dbReference>
<comment type="caution">
    <text evidence="2">The sequence shown here is derived from an EMBL/GenBank/DDBJ whole genome shotgun (WGS) entry which is preliminary data.</text>
</comment>
<dbReference type="Proteomes" id="UP001209535">
    <property type="component" value="Unassembled WGS sequence"/>
</dbReference>
<accession>A0ABT2X8X7</accession>
<protein>
    <submittedName>
        <fullName evidence="2">ABC transporter substrate-binding protein</fullName>
    </submittedName>
</protein>
<name>A0ABT2X8X7_9RHOB</name>
<dbReference type="EMBL" id="JAOVQO010000021">
    <property type="protein sequence ID" value="MCU9850085.1"/>
    <property type="molecule type" value="Genomic_DNA"/>
</dbReference>
<dbReference type="Pfam" id="PF04392">
    <property type="entry name" value="ABC_sub_bind"/>
    <property type="match status" value="1"/>
</dbReference>
<proteinExistence type="predicted"/>
<evidence type="ECO:0000313" key="2">
    <source>
        <dbReference type="EMBL" id="MCU9850085.1"/>
    </source>
</evidence>
<keyword evidence="1" id="KW-0732">Signal</keyword>